<dbReference type="PANTHER" id="PTHR11439:SF467">
    <property type="entry name" value="INTEGRASE CATALYTIC DOMAIN-CONTAINING PROTEIN"/>
    <property type="match status" value="1"/>
</dbReference>
<dbReference type="InterPro" id="IPR013103">
    <property type="entry name" value="RVT_2"/>
</dbReference>
<evidence type="ECO:0000313" key="4">
    <source>
        <dbReference type="EMBL" id="SGY26749.1"/>
    </source>
</evidence>
<name>A0A2X0LWY8_9BASI</name>
<feature type="signal peptide" evidence="2">
    <location>
        <begin position="1"/>
        <end position="22"/>
    </location>
</feature>
<keyword evidence="1" id="KW-0812">Transmembrane</keyword>
<dbReference type="Pfam" id="PF07727">
    <property type="entry name" value="RVT_2"/>
    <property type="match status" value="1"/>
</dbReference>
<keyword evidence="5" id="KW-1185">Reference proteome</keyword>
<gene>
    <name evidence="4" type="primary">BQ5605_C018g08770</name>
    <name evidence="4" type="ORF">BQ5605_C018G08770</name>
</gene>
<evidence type="ECO:0000313" key="5">
    <source>
        <dbReference type="Proteomes" id="UP000249464"/>
    </source>
</evidence>
<evidence type="ECO:0000259" key="3">
    <source>
        <dbReference type="Pfam" id="PF07727"/>
    </source>
</evidence>
<dbReference type="Proteomes" id="UP000249464">
    <property type="component" value="Unassembled WGS sequence"/>
</dbReference>
<accession>A0A2X0LWY8</accession>
<dbReference type="CDD" id="cd09272">
    <property type="entry name" value="RNase_HI_RT_Ty1"/>
    <property type="match status" value="1"/>
</dbReference>
<proteinExistence type="predicted"/>
<feature type="transmembrane region" description="Helical" evidence="1">
    <location>
        <begin position="181"/>
        <end position="201"/>
    </location>
</feature>
<feature type="chain" id="PRO_5015959530" evidence="2">
    <location>
        <begin position="23"/>
        <end position="361"/>
    </location>
</feature>
<reference evidence="4 5" key="1">
    <citation type="submission" date="2016-11" db="EMBL/GenBank/DDBJ databases">
        <authorList>
            <person name="Jaros S."/>
            <person name="Januszkiewicz K."/>
            <person name="Wedrychowicz H."/>
        </authorList>
    </citation>
    <scope>NUCLEOTIDE SEQUENCE [LARGE SCALE GENOMIC DNA]</scope>
</reference>
<keyword evidence="1" id="KW-0472">Membrane</keyword>
<feature type="domain" description="Reverse transcriptase Ty1/copia-type" evidence="3">
    <location>
        <begin position="2"/>
        <end position="86"/>
    </location>
</feature>
<dbReference type="EMBL" id="FQNC01000020">
    <property type="protein sequence ID" value="SGY26749.1"/>
    <property type="molecule type" value="Genomic_DNA"/>
</dbReference>
<evidence type="ECO:0000256" key="1">
    <source>
        <dbReference type="SAM" id="Phobius"/>
    </source>
</evidence>
<dbReference type="PANTHER" id="PTHR11439">
    <property type="entry name" value="GAG-POL-RELATED RETROTRANSPOSON"/>
    <property type="match status" value="1"/>
</dbReference>
<dbReference type="SUPFAM" id="SSF56672">
    <property type="entry name" value="DNA/RNA polymerases"/>
    <property type="match status" value="1"/>
</dbReference>
<dbReference type="STRING" id="796604.A0A2X0LWY8"/>
<organism evidence="4 5">
    <name type="scientific">Microbotryum silenes-dioicae</name>
    <dbReference type="NCBI Taxonomy" id="796604"/>
    <lineage>
        <taxon>Eukaryota</taxon>
        <taxon>Fungi</taxon>
        <taxon>Dikarya</taxon>
        <taxon>Basidiomycota</taxon>
        <taxon>Pucciniomycotina</taxon>
        <taxon>Microbotryomycetes</taxon>
        <taxon>Microbotryales</taxon>
        <taxon>Microbotryaceae</taxon>
        <taxon>Microbotryum</taxon>
    </lineage>
</organism>
<keyword evidence="2" id="KW-0732">Signal</keyword>
<protein>
    <submittedName>
        <fullName evidence="4">BQ5605_C018g08770 protein</fullName>
    </submittedName>
</protein>
<dbReference type="InterPro" id="IPR043502">
    <property type="entry name" value="DNA/RNA_pol_sf"/>
</dbReference>
<sequence length="361" mass="40170">MFAPTAKFVSICTLIALAAARGYHIIQADIDKAYLHGELEEELYMRVPEGIRLPDNVCLKLHRSIYGLKQAGRVWNKTIHKTLVKLDNYYIAVYVNDLLFIGPDLSEIDCVLNELDQLYGLIHQVDGIALSQQQYLLDVLARFGMADANKSVLPMQPGLQLKPCDTPDPLLQTQYRSAIGLLMYAVVATWPDLAYLVLYLARFMNKVGSNHWAAVLKILRYIKGTLKLGSVYKAKRDLLVGYVGYSDSDWGSCINTSQSTMGHAFKLADRPILGVLGSRAEWRQCQFLRNLLAELGITICGLIKLKGNNQGAIALTKNPVQEGDIVVKYLPTAEMLADMFTNALPRPALEQHRAAIGMGIM</sequence>
<dbReference type="AlphaFoldDB" id="A0A2X0LWY8"/>
<evidence type="ECO:0000256" key="2">
    <source>
        <dbReference type="SAM" id="SignalP"/>
    </source>
</evidence>
<keyword evidence="1" id="KW-1133">Transmembrane helix</keyword>